<protein>
    <recommendedName>
        <fullName evidence="4">YhfC family intramembrane metalloprotease</fullName>
    </recommendedName>
</protein>
<name>E9SD73_RUMAL</name>
<keyword evidence="1" id="KW-1133">Transmembrane helix</keyword>
<sequence length="272" mass="29503">MTNTENITFSNEALAGYWVSGALMILAALTYFFIIRKKVKLNVKALIVGAVVFPVFALGLKNILQYPLLIADTPVARAAADNIWLLYFIGAVCAGLFEETGRFIAFKTVLKDCKSREDSVSYGLGHGGSEAVYLGLHNISLIAMGLIVNNSGVDAVLKGAEGAARESAVEQVRGYAEQTLLSGVLGGFERIPSIALQIGLSMLVFAAARQKGKGWLYPLAIFLHALVDFTIAFYKAGYFGLAVMEIILVVMSAAIFFGTYKFVYKKMDRNEV</sequence>
<dbReference type="STRING" id="246199.CUS_6089"/>
<dbReference type="OrthoDB" id="9807167at2"/>
<dbReference type="Pfam" id="PF10086">
    <property type="entry name" value="YhfC"/>
    <property type="match status" value="1"/>
</dbReference>
<dbReference type="EMBL" id="ADKM02000086">
    <property type="protein sequence ID" value="EGC02780.1"/>
    <property type="molecule type" value="Genomic_DNA"/>
</dbReference>
<evidence type="ECO:0000256" key="1">
    <source>
        <dbReference type="SAM" id="Phobius"/>
    </source>
</evidence>
<dbReference type="Proteomes" id="UP000004259">
    <property type="component" value="Unassembled WGS sequence"/>
</dbReference>
<dbReference type="PIRSF" id="PIRSF033101">
    <property type="entry name" value="UCP033101"/>
    <property type="match status" value="1"/>
</dbReference>
<proteinExistence type="predicted"/>
<feature type="transmembrane region" description="Helical" evidence="1">
    <location>
        <begin position="240"/>
        <end position="260"/>
    </location>
</feature>
<dbReference type="InterPro" id="IPR011397">
    <property type="entry name" value="YhfC"/>
</dbReference>
<evidence type="ECO:0000313" key="2">
    <source>
        <dbReference type="EMBL" id="EGC02780.1"/>
    </source>
</evidence>
<gene>
    <name evidence="2" type="ORF">CUS_6089</name>
</gene>
<keyword evidence="3" id="KW-1185">Reference proteome</keyword>
<comment type="caution">
    <text evidence="2">The sequence shown here is derived from an EMBL/GenBank/DDBJ whole genome shotgun (WGS) entry which is preliminary data.</text>
</comment>
<keyword evidence="1" id="KW-0472">Membrane</keyword>
<evidence type="ECO:0000313" key="3">
    <source>
        <dbReference type="Proteomes" id="UP000004259"/>
    </source>
</evidence>
<reference evidence="2 3" key="1">
    <citation type="submission" date="2011-02" db="EMBL/GenBank/DDBJ databases">
        <authorList>
            <person name="Nelson K.E."/>
            <person name="Sutton G."/>
            <person name="Torralba M."/>
            <person name="Durkin S."/>
            <person name="Harkins D."/>
            <person name="Montgomery R."/>
            <person name="Ziemer C."/>
            <person name="Klaassens E."/>
            <person name="Ocuiv P."/>
            <person name="Morrison M."/>
        </authorList>
    </citation>
    <scope>NUCLEOTIDE SEQUENCE [LARGE SCALE GENOMIC DNA]</scope>
    <source>
        <strain evidence="2 3">8</strain>
    </source>
</reference>
<dbReference type="RefSeq" id="WP_002850136.1">
    <property type="nucleotide sequence ID" value="NZ_ADKM02000086.1"/>
</dbReference>
<dbReference type="AlphaFoldDB" id="E9SD73"/>
<dbReference type="eggNOG" id="COG4377">
    <property type="taxonomic scope" value="Bacteria"/>
</dbReference>
<feature type="transmembrane region" description="Helical" evidence="1">
    <location>
        <begin position="15"/>
        <end position="34"/>
    </location>
</feature>
<evidence type="ECO:0008006" key="4">
    <source>
        <dbReference type="Google" id="ProtNLM"/>
    </source>
</evidence>
<keyword evidence="1" id="KW-0812">Transmembrane</keyword>
<feature type="transmembrane region" description="Helical" evidence="1">
    <location>
        <begin position="84"/>
        <end position="110"/>
    </location>
</feature>
<feature type="transmembrane region" description="Helical" evidence="1">
    <location>
        <begin position="46"/>
        <end position="64"/>
    </location>
</feature>
<feature type="transmembrane region" description="Helical" evidence="1">
    <location>
        <begin position="215"/>
        <end position="234"/>
    </location>
</feature>
<accession>E9SD73</accession>
<organism evidence="2 3">
    <name type="scientific">Ruminococcus albus 8</name>
    <dbReference type="NCBI Taxonomy" id="246199"/>
    <lineage>
        <taxon>Bacteria</taxon>
        <taxon>Bacillati</taxon>
        <taxon>Bacillota</taxon>
        <taxon>Clostridia</taxon>
        <taxon>Eubacteriales</taxon>
        <taxon>Oscillospiraceae</taxon>
        <taxon>Ruminococcus</taxon>
    </lineage>
</organism>